<evidence type="ECO:0000313" key="10">
    <source>
        <dbReference type="EMBL" id="RHK36084.1"/>
    </source>
</evidence>
<gene>
    <name evidence="10" type="ORF">DW068_12945</name>
    <name evidence="11" type="ORF">DWZ29_03540</name>
    <name evidence="9" type="ORF">DXD91_08150</name>
</gene>
<evidence type="ECO:0000256" key="6">
    <source>
        <dbReference type="SAM" id="SignalP"/>
    </source>
</evidence>
<dbReference type="NCBIfam" id="TIGR01167">
    <property type="entry name" value="LPXTG_anchor"/>
    <property type="match status" value="1"/>
</dbReference>
<dbReference type="Proteomes" id="UP000283497">
    <property type="component" value="Unassembled WGS sequence"/>
</dbReference>
<dbReference type="EMBL" id="QSOE01000045">
    <property type="protein sequence ID" value="RGI87476.1"/>
    <property type="molecule type" value="Genomic_DNA"/>
</dbReference>
<evidence type="ECO:0000313" key="11">
    <source>
        <dbReference type="EMBL" id="RHN16191.1"/>
    </source>
</evidence>
<evidence type="ECO:0000259" key="7">
    <source>
        <dbReference type="Pfam" id="PF00746"/>
    </source>
</evidence>
<dbReference type="EMBL" id="QRQO01000006">
    <property type="protein sequence ID" value="RHN16191.1"/>
    <property type="molecule type" value="Genomic_DNA"/>
</dbReference>
<evidence type="ECO:0000256" key="2">
    <source>
        <dbReference type="ARBA" id="ARBA00022525"/>
    </source>
</evidence>
<dbReference type="Proteomes" id="UP000283700">
    <property type="component" value="Unassembled WGS sequence"/>
</dbReference>
<evidence type="ECO:0000256" key="4">
    <source>
        <dbReference type="ARBA" id="ARBA00023088"/>
    </source>
</evidence>
<dbReference type="Pfam" id="PF00746">
    <property type="entry name" value="Gram_pos_anchor"/>
    <property type="match status" value="1"/>
</dbReference>
<organism evidence="9 12">
    <name type="scientific">Anaerobutyricum hallii</name>
    <dbReference type="NCBI Taxonomy" id="39488"/>
    <lineage>
        <taxon>Bacteria</taxon>
        <taxon>Bacillati</taxon>
        <taxon>Bacillota</taxon>
        <taxon>Clostridia</taxon>
        <taxon>Lachnospirales</taxon>
        <taxon>Lachnospiraceae</taxon>
        <taxon>Anaerobutyricum</taxon>
    </lineage>
</organism>
<evidence type="ECO:0000256" key="3">
    <source>
        <dbReference type="ARBA" id="ARBA00022729"/>
    </source>
</evidence>
<feature type="signal peptide" evidence="6">
    <location>
        <begin position="1"/>
        <end position="35"/>
    </location>
</feature>
<evidence type="ECO:0000259" key="8">
    <source>
        <dbReference type="Pfam" id="PF17802"/>
    </source>
</evidence>
<evidence type="ECO:0000313" key="12">
    <source>
        <dbReference type="Proteomes" id="UP000262524"/>
    </source>
</evidence>
<sequence>MRISKTMKRMASASLSAAMMMTAAAPVVTSLPVMAASSANTNNNTADTKDLAHADVIDMSKTGSITVHKYDITSAEAAGAYTMGQYKATGQTDMRVENALSKYAIQGVQFTYLRLGNVEQYSNTTADGSQLKVVYEIPTALADILKLSEADATVMTGDGISTPCTNTGVLHYTSTQINDALDAILKADDVAAKNALESYLLDYATQSTDGDDKQAADTGVLETDANGIASKDKLALGLYLMVETKVPEQVTSTVNPFFVSLPFTNTTADDNAETDHAADGVTDKIGGEKWVYDYVAYPKNQTGNPTIDKAVRNAYSSDSAHKNDKVTTTEGTNYSGTNDSTSLIVYNKDTASDNKADTSDTAYIANRGGYTGEGNNVAGKDGKGYSNDYKYDDTTTASEGDLLDYRIVSKLPHITSKATYLSQYTFTDALSTGITYNQESFKIAFYDNKADAEANNTNAAKEIWDLKDNKHQAAFATVSVDDGDGSEKVTANKATVKLTEKGLNQINGVNIKGAGNPYEAGDAKAGYSDYYMVLYYTATVNSDATVTLGDKGNVNDVSLVWSRTNNKYSNSLQDRNYVYSYGIDLTKTFSDNKGDATKVQFKLYNKTDAYYVIAKKGEDGLYYVTGKTTDKAQGTTFTPAATGRLYIKGLEGDKYQLTEVATDDGYSLLKDQGIIDVHETKRDLKASVAGTTGLEPAVADAIIKNYGTGIKNEDGQLVNAASTDIGGKAVAGPANETANGRTIGKTDMYEGDIQAATATMDGKPCTMLTSSTGDTSSPNAEIKMAIQNDKSPRIPLTGGQGMVVMLVAGVGLVVGGTYIAKKKKEDSVAC</sequence>
<dbReference type="Proteomes" id="UP000262524">
    <property type="component" value="Unassembled WGS sequence"/>
</dbReference>
<reference evidence="12 13" key="1">
    <citation type="submission" date="2018-08" db="EMBL/GenBank/DDBJ databases">
        <title>A genome reference for cultivated species of the human gut microbiota.</title>
        <authorList>
            <person name="Zou Y."/>
            <person name="Xue W."/>
            <person name="Luo G."/>
        </authorList>
    </citation>
    <scope>NUCLEOTIDE SEQUENCE [LARGE SCALE GENOMIC DNA]</scope>
    <source>
        <strain evidence="11 14">AF31-17AC</strain>
        <strain evidence="10 13">AF45-14BH</strain>
        <strain evidence="9 12">TM10-1AC</strain>
    </source>
</reference>
<dbReference type="AlphaFoldDB" id="A0A374NMG3"/>
<feature type="chain" id="PRO_5036069577" evidence="6">
    <location>
        <begin position="36"/>
        <end position="830"/>
    </location>
</feature>
<dbReference type="Gene3D" id="2.60.40.740">
    <property type="match status" value="1"/>
</dbReference>
<evidence type="ECO:0000313" key="13">
    <source>
        <dbReference type="Proteomes" id="UP000283497"/>
    </source>
</evidence>
<evidence type="ECO:0000256" key="5">
    <source>
        <dbReference type="SAM" id="Phobius"/>
    </source>
</evidence>
<feature type="transmembrane region" description="Helical" evidence="5">
    <location>
        <begin position="801"/>
        <end position="820"/>
    </location>
</feature>
<keyword evidence="5" id="KW-0812">Transmembrane</keyword>
<keyword evidence="3 6" id="KW-0732">Signal</keyword>
<dbReference type="Pfam" id="PF17802">
    <property type="entry name" value="SpaA"/>
    <property type="match status" value="1"/>
</dbReference>
<dbReference type="InterPro" id="IPR019931">
    <property type="entry name" value="LPXTG_anchor"/>
</dbReference>
<dbReference type="EMBL" id="QRNJ01000058">
    <property type="protein sequence ID" value="RHK36084.1"/>
    <property type="molecule type" value="Genomic_DNA"/>
</dbReference>
<keyword evidence="4" id="KW-0572">Peptidoglycan-anchor</keyword>
<proteinExistence type="predicted"/>
<dbReference type="InterPro" id="IPR013783">
    <property type="entry name" value="Ig-like_fold"/>
</dbReference>
<accession>A0A374NMG3</accession>
<dbReference type="InterPro" id="IPR041033">
    <property type="entry name" value="SpaA_PFL_dom_1"/>
</dbReference>
<evidence type="ECO:0000313" key="14">
    <source>
        <dbReference type="Proteomes" id="UP000283700"/>
    </source>
</evidence>
<dbReference type="RefSeq" id="WP_117982602.1">
    <property type="nucleotide sequence ID" value="NZ_QRNJ01000058.1"/>
</dbReference>
<feature type="domain" description="SpaA-like prealbumin fold" evidence="8">
    <location>
        <begin position="584"/>
        <end position="687"/>
    </location>
</feature>
<name>A0A374NMG3_9FIRM</name>
<keyword evidence="5" id="KW-1133">Transmembrane helix</keyword>
<keyword evidence="2" id="KW-0964">Secreted</keyword>
<keyword evidence="5" id="KW-0472">Membrane</keyword>
<protein>
    <submittedName>
        <fullName evidence="9">LPXTG cell wall anchor domain-containing protein</fullName>
    </submittedName>
</protein>
<keyword evidence="1" id="KW-0134">Cell wall</keyword>
<feature type="domain" description="Gram-positive cocci surface proteins LPxTG" evidence="7">
    <location>
        <begin position="787"/>
        <end position="825"/>
    </location>
</feature>
<comment type="caution">
    <text evidence="9">The sequence shown here is derived from an EMBL/GenBank/DDBJ whole genome shotgun (WGS) entry which is preliminary data.</text>
</comment>
<evidence type="ECO:0000256" key="1">
    <source>
        <dbReference type="ARBA" id="ARBA00022512"/>
    </source>
</evidence>
<dbReference type="Gene3D" id="2.60.40.10">
    <property type="entry name" value="Immunoglobulins"/>
    <property type="match status" value="2"/>
</dbReference>
<evidence type="ECO:0000313" key="9">
    <source>
        <dbReference type="EMBL" id="RGI87476.1"/>
    </source>
</evidence>